<sequence>MPEGLTGFLLGVFGMAIVSRGWEALQTVPVAAIWQAVIDRISGRKGGA</sequence>
<reference evidence="1 2" key="1">
    <citation type="submission" date="2020-07" db="EMBL/GenBank/DDBJ databases">
        <title>Genomic Encyclopedia of Type Strains, Phase IV (KMG-V): Genome sequencing to study the core and pangenomes of soil and plant-associated prokaryotes.</title>
        <authorList>
            <person name="Whitman W."/>
        </authorList>
    </citation>
    <scope>NUCLEOTIDE SEQUENCE [LARGE SCALE GENOMIC DNA]</scope>
    <source>
        <strain evidence="1 2">SAS40</strain>
    </source>
</reference>
<comment type="caution">
    <text evidence="1">The sequence shown here is derived from an EMBL/GenBank/DDBJ whole genome shotgun (WGS) entry which is preliminary data.</text>
</comment>
<dbReference type="EMBL" id="JACBYR010000002">
    <property type="protein sequence ID" value="NYE85232.1"/>
    <property type="molecule type" value="Genomic_DNA"/>
</dbReference>
<name>A0A7Y9LNX9_9BURK</name>
<gene>
    <name evidence="1" type="ORF">FHW18_004539</name>
</gene>
<keyword evidence="2" id="KW-1185">Reference proteome</keyword>
<organism evidence="1 2">
    <name type="scientific">Pigmentiphaga litoralis</name>
    <dbReference type="NCBI Taxonomy" id="516702"/>
    <lineage>
        <taxon>Bacteria</taxon>
        <taxon>Pseudomonadati</taxon>
        <taxon>Pseudomonadota</taxon>
        <taxon>Betaproteobacteria</taxon>
        <taxon>Burkholderiales</taxon>
        <taxon>Alcaligenaceae</taxon>
        <taxon>Pigmentiphaga</taxon>
    </lineage>
</organism>
<dbReference type="RefSeq" id="WP_257022599.1">
    <property type="nucleotide sequence ID" value="NZ_JACBYR010000002.1"/>
</dbReference>
<dbReference type="Proteomes" id="UP000542125">
    <property type="component" value="Unassembled WGS sequence"/>
</dbReference>
<protein>
    <submittedName>
        <fullName evidence="1">Uncharacterized protein</fullName>
    </submittedName>
</protein>
<accession>A0A7Y9LNX9</accession>
<evidence type="ECO:0000313" key="2">
    <source>
        <dbReference type="Proteomes" id="UP000542125"/>
    </source>
</evidence>
<dbReference type="AlphaFoldDB" id="A0A7Y9LNX9"/>
<proteinExistence type="predicted"/>
<evidence type="ECO:0000313" key="1">
    <source>
        <dbReference type="EMBL" id="NYE85232.1"/>
    </source>
</evidence>